<evidence type="ECO:0000259" key="2">
    <source>
        <dbReference type="Pfam" id="PF09468"/>
    </source>
</evidence>
<evidence type="ECO:0000313" key="3">
    <source>
        <dbReference type="EMBL" id="CAD2219211.1"/>
    </source>
</evidence>
<dbReference type="Pfam" id="PF09468">
    <property type="entry name" value="RNase_H2-Ydr279"/>
    <property type="match status" value="1"/>
</dbReference>
<dbReference type="PANTHER" id="PTHR13383:SF11">
    <property type="entry name" value="RIBONUCLEASE H2 SUBUNIT B"/>
    <property type="match status" value="1"/>
</dbReference>
<feature type="region of interest" description="Disordered" evidence="1">
    <location>
        <begin position="384"/>
        <end position="454"/>
    </location>
</feature>
<dbReference type="PANTHER" id="PTHR13383">
    <property type="entry name" value="RIBONUCLEASE H2 SUBUNIT B"/>
    <property type="match status" value="1"/>
</dbReference>
<feature type="compositionally biased region" description="Low complexity" evidence="1">
    <location>
        <begin position="256"/>
        <end position="272"/>
    </location>
</feature>
<dbReference type="InterPro" id="IPR040456">
    <property type="entry name" value="RNase_H2_suB"/>
</dbReference>
<evidence type="ECO:0000313" key="4">
    <source>
        <dbReference type="Proteomes" id="UP000515908"/>
    </source>
</evidence>
<dbReference type="Gene3D" id="2.20.25.530">
    <property type="match status" value="1"/>
</dbReference>
<dbReference type="GO" id="GO:0005654">
    <property type="term" value="C:nucleoplasm"/>
    <property type="evidence" value="ECO:0007669"/>
    <property type="project" value="TreeGrafter"/>
</dbReference>
<protein>
    <submittedName>
        <fullName evidence="3">Ydr279p protein family (RNase H2 complex component) wHTH domain containing protein, putative</fullName>
    </submittedName>
</protein>
<accession>A0A7G2CJV1</accession>
<feature type="compositionally biased region" description="Basic and acidic residues" evidence="1">
    <location>
        <begin position="221"/>
        <end position="234"/>
    </location>
</feature>
<dbReference type="GO" id="GO:0006401">
    <property type="term" value="P:RNA catabolic process"/>
    <property type="evidence" value="ECO:0007669"/>
    <property type="project" value="TreeGrafter"/>
</dbReference>
<feature type="domain" description="Ribonuclease H2 subunit B wHTH" evidence="2">
    <location>
        <begin position="300"/>
        <end position="349"/>
    </location>
</feature>
<evidence type="ECO:0000256" key="1">
    <source>
        <dbReference type="SAM" id="MobiDB-lite"/>
    </source>
</evidence>
<dbReference type="InterPro" id="IPR019024">
    <property type="entry name" value="RNase_H2_suB_wHTH"/>
</dbReference>
<gene>
    <name evidence="3" type="ORF">ADEAN_000671300</name>
</gene>
<dbReference type="Proteomes" id="UP000515908">
    <property type="component" value="Chromosome 13"/>
</dbReference>
<dbReference type="GO" id="GO:0032299">
    <property type="term" value="C:ribonuclease H2 complex"/>
    <property type="evidence" value="ECO:0007669"/>
    <property type="project" value="InterPro"/>
</dbReference>
<dbReference type="Gene3D" id="1.10.20.120">
    <property type="match status" value="1"/>
</dbReference>
<feature type="compositionally biased region" description="Basic and acidic residues" evidence="1">
    <location>
        <begin position="384"/>
        <end position="405"/>
    </location>
</feature>
<dbReference type="VEuPathDB" id="TriTrypDB:ADEAN_000671300"/>
<feature type="region of interest" description="Disordered" evidence="1">
    <location>
        <begin position="1"/>
        <end position="49"/>
    </location>
</feature>
<reference evidence="3 4" key="1">
    <citation type="submission" date="2020-08" db="EMBL/GenBank/DDBJ databases">
        <authorList>
            <person name="Newling K."/>
            <person name="Davey J."/>
            <person name="Forrester S."/>
        </authorList>
    </citation>
    <scope>NUCLEOTIDE SEQUENCE [LARGE SCALE GENOMIC DNA]</scope>
    <source>
        <strain evidence="4">Crithidia deanei Carvalho (ATCC PRA-265)</strain>
    </source>
</reference>
<feature type="region of interest" description="Disordered" evidence="1">
    <location>
        <begin position="221"/>
        <end position="272"/>
    </location>
</feature>
<feature type="compositionally biased region" description="Polar residues" evidence="1">
    <location>
        <begin position="408"/>
        <end position="418"/>
    </location>
</feature>
<organism evidence="3 4">
    <name type="scientific">Angomonas deanei</name>
    <dbReference type="NCBI Taxonomy" id="59799"/>
    <lineage>
        <taxon>Eukaryota</taxon>
        <taxon>Discoba</taxon>
        <taxon>Euglenozoa</taxon>
        <taxon>Kinetoplastea</taxon>
        <taxon>Metakinetoplastina</taxon>
        <taxon>Trypanosomatida</taxon>
        <taxon>Trypanosomatidae</taxon>
        <taxon>Strigomonadinae</taxon>
        <taxon>Angomonas</taxon>
    </lineage>
</organism>
<feature type="compositionally biased region" description="Basic and acidic residues" evidence="1">
    <location>
        <begin position="1"/>
        <end position="11"/>
    </location>
</feature>
<dbReference type="EMBL" id="LR877157">
    <property type="protein sequence ID" value="CAD2219211.1"/>
    <property type="molecule type" value="Genomic_DNA"/>
</dbReference>
<sequence>MEDSQHEKNDRSEEEEDDQPVDQHAQTLFTDKVEYSATDNTKSVSPGEKGRRVILLPKCLLPNQQEEHPVHTLFDFENNNNNNNPNDGRVSVNAANESNQQHTIHNKMGNKAPFSVLRIPHPRHGRPSLFLCPHRPSPSAASLYELVGQSPFGGFHQSWFVNQHVIPSTHHHKETKKSTENELLMATRFNPLFLVIREFCEQYETIFRNDSYVSGDQLFEESGRKENDTHHHTVIESNSEEDEEEDVLAAYRKQNPLRSNNNTNNNHNVPKNEYQQNNIWNSLLAVCPSFRHCLTEMRRHALLVRICDTKVVNGETYYKFSKEKTVQHLSERIHNLKQNENLKRILQMNHNNTDTSEVPLAMCFQCVAEYTPNALQEDLRRACGLDNNNDKDTASKRPREEEGRSDIVTPNNSSTTAPSRGPVSASVRRLEKSGKPKGTPTLFSMFAKKQPPPS</sequence>
<feature type="compositionally biased region" description="Acidic residues" evidence="1">
    <location>
        <begin position="238"/>
        <end position="247"/>
    </location>
</feature>
<dbReference type="AlphaFoldDB" id="A0A7G2CJV1"/>
<name>A0A7G2CJV1_9TRYP</name>
<proteinExistence type="predicted"/>
<keyword evidence="4" id="KW-1185">Reference proteome</keyword>
<dbReference type="OrthoDB" id="29098at2759"/>